<gene>
    <name evidence="2" type="ORF">DMAD_13601</name>
</gene>
<evidence type="ECO:0000256" key="1">
    <source>
        <dbReference type="SAM" id="SignalP"/>
    </source>
</evidence>
<dbReference type="Proteomes" id="UP001500889">
    <property type="component" value="Chromosome U"/>
</dbReference>
<proteinExistence type="predicted"/>
<feature type="chain" id="PRO_5043728694" evidence="1">
    <location>
        <begin position="22"/>
        <end position="70"/>
    </location>
</feature>
<dbReference type="AlphaFoldDB" id="A0AAU9FLG7"/>
<feature type="signal peptide" evidence="1">
    <location>
        <begin position="1"/>
        <end position="21"/>
    </location>
</feature>
<accession>A0AAU9FLG7</accession>
<evidence type="ECO:0000313" key="2">
    <source>
        <dbReference type="EMBL" id="BFF96396.1"/>
    </source>
</evidence>
<keyword evidence="1" id="KW-0732">Signal</keyword>
<sequence length="70" mass="7366">MGLLLLMLAALLGEPFGIVFGHLLAIIGPKGQSKIDVAGVWTFDSSVVPLPGYQVVQLVPQVPAVSFHLV</sequence>
<evidence type="ECO:0000313" key="3">
    <source>
        <dbReference type="Proteomes" id="UP001500889"/>
    </source>
</evidence>
<dbReference type="EMBL" id="AP029264">
    <property type="protein sequence ID" value="BFF96396.1"/>
    <property type="molecule type" value="Genomic_DNA"/>
</dbReference>
<organism evidence="2 3">
    <name type="scientific">Drosophila madeirensis</name>
    <name type="common">Fruit fly</name>
    <dbReference type="NCBI Taxonomy" id="30013"/>
    <lineage>
        <taxon>Eukaryota</taxon>
        <taxon>Metazoa</taxon>
        <taxon>Ecdysozoa</taxon>
        <taxon>Arthropoda</taxon>
        <taxon>Hexapoda</taxon>
        <taxon>Insecta</taxon>
        <taxon>Pterygota</taxon>
        <taxon>Neoptera</taxon>
        <taxon>Endopterygota</taxon>
        <taxon>Diptera</taxon>
        <taxon>Brachycera</taxon>
        <taxon>Muscomorpha</taxon>
        <taxon>Ephydroidea</taxon>
        <taxon>Drosophilidae</taxon>
        <taxon>Drosophila</taxon>
        <taxon>Sophophora</taxon>
    </lineage>
</organism>
<reference evidence="2 3" key="1">
    <citation type="submission" date="2024-02" db="EMBL/GenBank/DDBJ databases">
        <title>A chromosome-level genome assembly of Drosophila madeirensis, a fruit fly species endemic to Madeira island.</title>
        <authorList>
            <person name="Tomihara K."/>
            <person name="Llopart A."/>
            <person name="Yamamoto D."/>
        </authorList>
    </citation>
    <scope>NUCLEOTIDE SEQUENCE [LARGE SCALE GENOMIC DNA]</scope>
    <source>
        <strain evidence="2 3">RF1</strain>
    </source>
</reference>
<name>A0AAU9FLG7_DROMD</name>
<protein>
    <submittedName>
        <fullName evidence="2">Uncharacterized protein</fullName>
    </submittedName>
</protein>
<keyword evidence="3" id="KW-1185">Reference proteome</keyword>